<evidence type="ECO:0000313" key="1">
    <source>
        <dbReference type="EMBL" id="GAG10543.1"/>
    </source>
</evidence>
<sequence>MICENWSVPDDVDKEIIDLGKDQRTNADKLNIEHILKVKSADSLLIYNQGDEKVAGLYIYVLDAEYGEIVKKGEIIKKLDGEIFRESLGELLVGEDIIVRVWRCCLAEKEDSERGVTILRDGGKGQSLKISFLTPPVVDFDNWVKKLVEK</sequence>
<accession>X0VDK9</accession>
<organism evidence="1">
    <name type="scientific">marine sediment metagenome</name>
    <dbReference type="NCBI Taxonomy" id="412755"/>
    <lineage>
        <taxon>unclassified sequences</taxon>
        <taxon>metagenomes</taxon>
        <taxon>ecological metagenomes</taxon>
    </lineage>
</organism>
<name>X0VDK9_9ZZZZ</name>
<reference evidence="1" key="1">
    <citation type="journal article" date="2014" name="Front. Microbiol.">
        <title>High frequency of phylogenetically diverse reductive dehalogenase-homologous genes in deep subseafloor sedimentary metagenomes.</title>
        <authorList>
            <person name="Kawai M."/>
            <person name="Futagami T."/>
            <person name="Toyoda A."/>
            <person name="Takaki Y."/>
            <person name="Nishi S."/>
            <person name="Hori S."/>
            <person name="Arai W."/>
            <person name="Tsubouchi T."/>
            <person name="Morono Y."/>
            <person name="Uchiyama I."/>
            <person name="Ito T."/>
            <person name="Fujiyama A."/>
            <person name="Inagaki F."/>
            <person name="Takami H."/>
        </authorList>
    </citation>
    <scope>NUCLEOTIDE SEQUENCE</scope>
    <source>
        <strain evidence="1">Expedition CK06-06</strain>
    </source>
</reference>
<protein>
    <submittedName>
        <fullName evidence="1">Uncharacterized protein</fullName>
    </submittedName>
</protein>
<proteinExistence type="predicted"/>
<dbReference type="EMBL" id="BARS01025990">
    <property type="protein sequence ID" value="GAG10543.1"/>
    <property type="molecule type" value="Genomic_DNA"/>
</dbReference>
<gene>
    <name evidence="1" type="ORF">S01H1_41006</name>
</gene>
<comment type="caution">
    <text evidence="1">The sequence shown here is derived from an EMBL/GenBank/DDBJ whole genome shotgun (WGS) entry which is preliminary data.</text>
</comment>
<dbReference type="AlphaFoldDB" id="X0VDK9"/>